<evidence type="ECO:0008006" key="3">
    <source>
        <dbReference type="Google" id="ProtNLM"/>
    </source>
</evidence>
<keyword evidence="2" id="KW-1185">Reference proteome</keyword>
<sequence length="195" mass="19550">MSERPDSGGPAVLGVDAGTGSQAEADHLLAAVAGGLGLAGEPVAATHFVRVGTPHVALTFEVPDGAEVDLAAVAAAAGPEAGIVWGAARRGPDERVEGALAAVAAHGRTGRLVRFPGVGSLTGTVTVREVLERSAVTEVSVLMGAAAAPDTEVLTRDHVRPEWRDGAVVLVVQPAVGGRVAPFEVPNPTPCCGDH</sequence>
<protein>
    <recommendedName>
        <fullName evidence="3">Universal stress protein</fullName>
    </recommendedName>
</protein>
<comment type="caution">
    <text evidence="1">The sequence shown here is derived from an EMBL/GenBank/DDBJ whole genome shotgun (WGS) entry which is preliminary data.</text>
</comment>
<evidence type="ECO:0000313" key="2">
    <source>
        <dbReference type="Proteomes" id="UP001500751"/>
    </source>
</evidence>
<dbReference type="Proteomes" id="UP001500751">
    <property type="component" value="Unassembled WGS sequence"/>
</dbReference>
<name>A0ABN2UFH4_9ACTN</name>
<proteinExistence type="predicted"/>
<organism evidence="1 2">
    <name type="scientific">Catenulispora yoronensis</name>
    <dbReference type="NCBI Taxonomy" id="450799"/>
    <lineage>
        <taxon>Bacteria</taxon>
        <taxon>Bacillati</taxon>
        <taxon>Actinomycetota</taxon>
        <taxon>Actinomycetes</taxon>
        <taxon>Catenulisporales</taxon>
        <taxon>Catenulisporaceae</taxon>
        <taxon>Catenulispora</taxon>
    </lineage>
</organism>
<reference evidence="1 2" key="1">
    <citation type="journal article" date="2019" name="Int. J. Syst. Evol. Microbiol.">
        <title>The Global Catalogue of Microorganisms (GCM) 10K type strain sequencing project: providing services to taxonomists for standard genome sequencing and annotation.</title>
        <authorList>
            <consortium name="The Broad Institute Genomics Platform"/>
            <consortium name="The Broad Institute Genome Sequencing Center for Infectious Disease"/>
            <person name="Wu L."/>
            <person name="Ma J."/>
        </authorList>
    </citation>
    <scope>NUCLEOTIDE SEQUENCE [LARGE SCALE GENOMIC DNA]</scope>
    <source>
        <strain evidence="1 2">JCM 16014</strain>
    </source>
</reference>
<dbReference type="RefSeq" id="WP_344667309.1">
    <property type="nucleotide sequence ID" value="NZ_BAAAQN010000023.1"/>
</dbReference>
<accession>A0ABN2UFH4</accession>
<gene>
    <name evidence="1" type="ORF">GCM10009839_41870</name>
</gene>
<evidence type="ECO:0000313" key="1">
    <source>
        <dbReference type="EMBL" id="GAA2036525.1"/>
    </source>
</evidence>
<dbReference type="EMBL" id="BAAAQN010000023">
    <property type="protein sequence ID" value="GAA2036525.1"/>
    <property type="molecule type" value="Genomic_DNA"/>
</dbReference>